<evidence type="ECO:0000313" key="6">
    <source>
        <dbReference type="Proteomes" id="UP000234849"/>
    </source>
</evidence>
<evidence type="ECO:0000313" key="3">
    <source>
        <dbReference type="EMBL" id="MCZ0666071.1"/>
    </source>
</evidence>
<reference evidence="5 6" key="1">
    <citation type="journal article" date="2017" name="Genome Med.">
        <title>A novel Ruminococcus gnavus clade enriched in inflammatory bowel disease patients.</title>
        <authorList>
            <person name="Hall A.B."/>
            <person name="Yassour M."/>
            <person name="Sauk J."/>
            <person name="Garner A."/>
            <person name="Jiang X."/>
            <person name="Arthur T."/>
            <person name="Lagoudas G.K."/>
            <person name="Vatanen T."/>
            <person name="Fornelos N."/>
            <person name="Wilson R."/>
            <person name="Bertha M."/>
            <person name="Cohen M."/>
            <person name="Garber J."/>
            <person name="Khalili H."/>
            <person name="Gevers D."/>
            <person name="Ananthakrishnan A.N."/>
            <person name="Kugathasan S."/>
            <person name="Lander E.S."/>
            <person name="Blainey P."/>
            <person name="Vlamakis H."/>
            <person name="Xavier R.J."/>
            <person name="Huttenhower C."/>
        </authorList>
    </citation>
    <scope>NUCLEOTIDE SEQUENCE [LARGE SCALE GENOMIC DNA]</scope>
    <source>
        <strain evidence="5 6">RJX1118</strain>
    </source>
</reference>
<evidence type="ECO:0000313" key="4">
    <source>
        <dbReference type="EMBL" id="MCZ0689475.1"/>
    </source>
</evidence>
<organism evidence="5 6">
    <name type="scientific">Mediterraneibacter gnavus</name>
    <name type="common">Ruminococcus gnavus</name>
    <dbReference type="NCBI Taxonomy" id="33038"/>
    <lineage>
        <taxon>Bacteria</taxon>
        <taxon>Bacillati</taxon>
        <taxon>Bacillota</taxon>
        <taxon>Clostridia</taxon>
        <taxon>Lachnospirales</taxon>
        <taxon>Lachnospiraceae</taxon>
        <taxon>Mediterraneibacter</taxon>
    </lineage>
</organism>
<dbReference type="Proteomes" id="UP000234849">
    <property type="component" value="Unassembled WGS sequence"/>
</dbReference>
<dbReference type="SUPFAM" id="SSF50104">
    <property type="entry name" value="Translation proteins SH3-like domain"/>
    <property type="match status" value="1"/>
</dbReference>
<keyword evidence="2" id="KW-0687">Ribonucleoprotein</keyword>
<dbReference type="InterPro" id="IPR041985">
    <property type="entry name" value="Ribosomal_eL14_KOW"/>
</dbReference>
<dbReference type="GO" id="GO:1990904">
    <property type="term" value="C:ribonucleoprotein complex"/>
    <property type="evidence" value="ECO:0007669"/>
    <property type="project" value="UniProtKB-KW"/>
</dbReference>
<dbReference type="InterPro" id="IPR008991">
    <property type="entry name" value="Translation_prot_SH3-like_sf"/>
</dbReference>
<reference evidence="3" key="2">
    <citation type="submission" date="2022-11" db="EMBL/GenBank/DDBJ databases">
        <title>Temperate bacteriophages infecting mucin-degrading bacterium Ruminococcus gnavus from the human gut.</title>
        <authorList>
            <person name="Buttimer C."/>
        </authorList>
    </citation>
    <scope>NUCLEOTIDE SEQUENCE</scope>
    <source>
        <strain evidence="3">CCUG 49994</strain>
        <strain evidence="4">CCUG 52279</strain>
    </source>
</reference>
<dbReference type="GO" id="GO:0005840">
    <property type="term" value="C:ribosome"/>
    <property type="evidence" value="ECO:0007669"/>
    <property type="project" value="UniProtKB-KW"/>
</dbReference>
<protein>
    <submittedName>
        <fullName evidence="3 5">RNA-binding protein</fullName>
    </submittedName>
</protein>
<dbReference type="EMBL" id="JAPRBD010000004">
    <property type="protein sequence ID" value="MCZ0689475.1"/>
    <property type="molecule type" value="Genomic_DNA"/>
</dbReference>
<dbReference type="EMBL" id="JAPRAY010000001">
    <property type="protein sequence ID" value="MCZ0666071.1"/>
    <property type="molecule type" value="Genomic_DNA"/>
</dbReference>
<evidence type="ECO:0000256" key="1">
    <source>
        <dbReference type="ARBA" id="ARBA00022980"/>
    </source>
</evidence>
<evidence type="ECO:0000256" key="2">
    <source>
        <dbReference type="ARBA" id="ARBA00023274"/>
    </source>
</evidence>
<dbReference type="Proteomes" id="UP001076974">
    <property type="component" value="Unassembled WGS sequence"/>
</dbReference>
<proteinExistence type="predicted"/>
<dbReference type="CDD" id="cd06088">
    <property type="entry name" value="KOW_RPL14"/>
    <property type="match status" value="1"/>
</dbReference>
<keyword evidence="1" id="KW-0689">Ribosomal protein</keyword>
<dbReference type="RefSeq" id="WP_022037025.1">
    <property type="nucleotide sequence ID" value="NZ_CACRUU010000084.1"/>
</dbReference>
<accession>A0A2N5NKD9</accession>
<dbReference type="EMBL" id="NIHM01000005">
    <property type="protein sequence ID" value="PLT56605.1"/>
    <property type="molecule type" value="Genomic_DNA"/>
</dbReference>
<comment type="caution">
    <text evidence="5">The sequence shown here is derived from an EMBL/GenBank/DDBJ whole genome shotgun (WGS) entry which is preliminary data.</text>
</comment>
<dbReference type="AlphaFoldDB" id="A0A2N5NKD9"/>
<sequence length="81" mass="9256">MQLEPGMLARSKAGHDKNCIYVIICVKDEYVYLADGQFRPVCRAKKKNLRHVQPIKKVCSTSVTDDETIRNVIRKYSKSIG</sequence>
<dbReference type="Proteomes" id="UP001079535">
    <property type="component" value="Unassembled WGS sequence"/>
</dbReference>
<name>A0A2N5NKD9_MEDGN</name>
<gene>
    <name evidence="5" type="ORF">CDL18_05370</name>
    <name evidence="4" type="ORF">OZZ16_06025</name>
    <name evidence="3" type="ORF">OZZ17_00750</name>
</gene>
<evidence type="ECO:0000313" key="5">
    <source>
        <dbReference type="EMBL" id="PLT56605.1"/>
    </source>
</evidence>